<dbReference type="GO" id="GO:0007020">
    <property type="term" value="P:microtubule nucleation"/>
    <property type="evidence" value="ECO:0007669"/>
    <property type="project" value="InterPro"/>
</dbReference>
<dbReference type="GO" id="GO:0051225">
    <property type="term" value="P:spindle assembly"/>
    <property type="evidence" value="ECO:0007669"/>
    <property type="project" value="TreeGrafter"/>
</dbReference>
<proteinExistence type="inferred from homology"/>
<keyword evidence="2 5" id="KW-0963">Cytoplasm</keyword>
<organism evidence="8 9">
    <name type="scientific">Sistotremastrum niveocremeum HHB9708</name>
    <dbReference type="NCBI Taxonomy" id="1314777"/>
    <lineage>
        <taxon>Eukaryota</taxon>
        <taxon>Fungi</taxon>
        <taxon>Dikarya</taxon>
        <taxon>Basidiomycota</taxon>
        <taxon>Agaricomycotina</taxon>
        <taxon>Agaricomycetes</taxon>
        <taxon>Sistotremastrales</taxon>
        <taxon>Sistotremastraceae</taxon>
        <taxon>Sertulicium</taxon>
        <taxon>Sertulicium niveocremeum</taxon>
    </lineage>
</organism>
<evidence type="ECO:0000256" key="3">
    <source>
        <dbReference type="ARBA" id="ARBA00022701"/>
    </source>
</evidence>
<evidence type="ECO:0000256" key="4">
    <source>
        <dbReference type="ARBA" id="ARBA00023212"/>
    </source>
</evidence>
<dbReference type="Pfam" id="PF04130">
    <property type="entry name" value="GCP_C_terminal"/>
    <property type="match status" value="1"/>
</dbReference>
<evidence type="ECO:0000313" key="8">
    <source>
        <dbReference type="EMBL" id="KZS92878.1"/>
    </source>
</evidence>
<dbReference type="InterPro" id="IPR041470">
    <property type="entry name" value="GCP_N"/>
</dbReference>
<dbReference type="GO" id="GO:0005874">
    <property type="term" value="C:microtubule"/>
    <property type="evidence" value="ECO:0007669"/>
    <property type="project" value="UniProtKB-KW"/>
</dbReference>
<evidence type="ECO:0000313" key="9">
    <source>
        <dbReference type="Proteomes" id="UP000076722"/>
    </source>
</evidence>
<dbReference type="GO" id="GO:0031122">
    <property type="term" value="P:cytoplasmic microtubule organization"/>
    <property type="evidence" value="ECO:0007669"/>
    <property type="project" value="TreeGrafter"/>
</dbReference>
<comment type="similarity">
    <text evidence="1 5">Belongs to the TUBGCP family.</text>
</comment>
<dbReference type="Pfam" id="PF17681">
    <property type="entry name" value="GCP_N_terminal"/>
    <property type="match status" value="1"/>
</dbReference>
<dbReference type="GO" id="GO:0000930">
    <property type="term" value="C:gamma-tubulin complex"/>
    <property type="evidence" value="ECO:0007669"/>
    <property type="project" value="UniProtKB-ARBA"/>
</dbReference>
<comment type="subcellular location">
    <subcellularLocation>
        <location evidence="5">Cytoplasm</location>
        <location evidence="5">Cytoskeleton</location>
        <location evidence="5">Microtubule organizing center</location>
    </subcellularLocation>
</comment>
<dbReference type="PANTHER" id="PTHR19302">
    <property type="entry name" value="GAMMA TUBULIN COMPLEX PROTEIN"/>
    <property type="match status" value="1"/>
</dbReference>
<dbReference type="GO" id="GO:0051011">
    <property type="term" value="F:microtubule minus-end binding"/>
    <property type="evidence" value="ECO:0007669"/>
    <property type="project" value="TreeGrafter"/>
</dbReference>
<accession>A0A164U3B0</accession>
<keyword evidence="4 5" id="KW-0206">Cytoskeleton</keyword>
<name>A0A164U3B0_9AGAM</name>
<dbReference type="InterPro" id="IPR007259">
    <property type="entry name" value="GCP"/>
</dbReference>
<feature type="domain" description="Gamma tubulin complex component protein N-terminal" evidence="7">
    <location>
        <begin position="2"/>
        <end position="281"/>
    </location>
</feature>
<dbReference type="Gene3D" id="1.20.120.1900">
    <property type="entry name" value="Gamma-tubulin complex, C-terminal domain"/>
    <property type="match status" value="1"/>
</dbReference>
<sequence>MLADILLVLGGHESSLFPNHDGTLNRDLVQLLHPGEKDCLETLGRLAFRFHTVKKNAQDIQVAKTSSRYVCATCAALLAVLKDYEDLVVETEEKVLRRDDSVLPDQSNYLPLSSLKAVFVKWDAPLVVLEHLTARLSNETWELGPLIDFLLERSQTGFDLVGSIFSRLALAVQLVWRVQVIAFLVHGKLSAEDPLASPQDHLLLKSSVPACISAQSRESISYIGRALATVRLASPHKQPPREMGVAHAEALRTVLPQDRHSFDRVISRIRTEVSEWLWLNILTKEAVDTAVVSLADYFLMRNGEFSLALVGEIDRLKFSRLTGRSKGSTLIREQDVHVAMLRASLGTTAQTDTSLTKLRFTMPAGPQRALLPSIMASSMDPGMSMLQTAVSFHDFLLGTPLILTYQLVWPLDLFLQPADLETYSALFSYLTSLRKTHTHVLECWSSLSGAQRLRRKWTNLGEGGTDDLEARHALLRRGWAVVREMLWFLDTFLGYVMTDVIDVQFRQLKGRLGGNSVGGKTESSQNTEWANVLDFTSLRAMHTGYLVGILTGTLLSNAALASLLRSIFEICERFSGMVERWGGDVLPPLLAEGSVANSEGEAVGGLVAERQEMINEIKESFEAHFEAFHEQLSLQVNPVLNTDGSKSQAVINSTLGGSAFLHSMLRGASRIGQLGQKSFEDNEQRCLERLLLRLDFGAEFATLREKRDPDRSILRAME</sequence>
<keyword evidence="9" id="KW-1185">Reference proteome</keyword>
<dbReference type="PANTHER" id="PTHR19302:SF68">
    <property type="entry name" value="SPINDLE POLE BODY COMPONENT"/>
    <property type="match status" value="1"/>
</dbReference>
<dbReference type="AlphaFoldDB" id="A0A164U3B0"/>
<keyword evidence="3 5" id="KW-0493">Microtubule</keyword>
<dbReference type="GO" id="GO:0000278">
    <property type="term" value="P:mitotic cell cycle"/>
    <property type="evidence" value="ECO:0007669"/>
    <property type="project" value="TreeGrafter"/>
</dbReference>
<evidence type="ECO:0000256" key="2">
    <source>
        <dbReference type="ARBA" id="ARBA00022490"/>
    </source>
</evidence>
<evidence type="ECO:0000259" key="7">
    <source>
        <dbReference type="Pfam" id="PF17681"/>
    </source>
</evidence>
<dbReference type="EMBL" id="KV419408">
    <property type="protein sequence ID" value="KZS92878.1"/>
    <property type="molecule type" value="Genomic_DNA"/>
</dbReference>
<gene>
    <name evidence="8" type="ORF">SISNIDRAFT_428287</name>
</gene>
<dbReference type="GO" id="GO:0051321">
    <property type="term" value="P:meiotic cell cycle"/>
    <property type="evidence" value="ECO:0007669"/>
    <property type="project" value="TreeGrafter"/>
</dbReference>
<feature type="domain" description="Gamma tubulin complex component C-terminal" evidence="6">
    <location>
        <begin position="293"/>
        <end position="696"/>
    </location>
</feature>
<dbReference type="STRING" id="1314777.A0A164U3B0"/>
<dbReference type="Proteomes" id="UP000076722">
    <property type="component" value="Unassembled WGS sequence"/>
</dbReference>
<protein>
    <recommendedName>
        <fullName evidence="5">Spindle pole body component</fullName>
    </recommendedName>
</protein>
<reference evidence="8 9" key="1">
    <citation type="journal article" date="2016" name="Mol. Biol. Evol.">
        <title>Comparative Genomics of Early-Diverging Mushroom-Forming Fungi Provides Insights into the Origins of Lignocellulose Decay Capabilities.</title>
        <authorList>
            <person name="Nagy L.G."/>
            <person name="Riley R."/>
            <person name="Tritt A."/>
            <person name="Adam C."/>
            <person name="Daum C."/>
            <person name="Floudas D."/>
            <person name="Sun H."/>
            <person name="Yadav J.S."/>
            <person name="Pangilinan J."/>
            <person name="Larsson K.H."/>
            <person name="Matsuura K."/>
            <person name="Barry K."/>
            <person name="Labutti K."/>
            <person name="Kuo R."/>
            <person name="Ohm R.A."/>
            <person name="Bhattacharya S.S."/>
            <person name="Shirouzu T."/>
            <person name="Yoshinaga Y."/>
            <person name="Martin F.M."/>
            <person name="Grigoriev I.V."/>
            <person name="Hibbett D.S."/>
        </authorList>
    </citation>
    <scope>NUCLEOTIDE SEQUENCE [LARGE SCALE GENOMIC DNA]</scope>
    <source>
        <strain evidence="8 9">HHB9708</strain>
    </source>
</reference>
<dbReference type="InterPro" id="IPR040457">
    <property type="entry name" value="GCP_C"/>
</dbReference>
<dbReference type="InterPro" id="IPR042241">
    <property type="entry name" value="GCP_C_sf"/>
</dbReference>
<dbReference type="GO" id="GO:0000922">
    <property type="term" value="C:spindle pole"/>
    <property type="evidence" value="ECO:0007669"/>
    <property type="project" value="InterPro"/>
</dbReference>
<evidence type="ECO:0000259" key="6">
    <source>
        <dbReference type="Pfam" id="PF04130"/>
    </source>
</evidence>
<dbReference type="GO" id="GO:0043015">
    <property type="term" value="F:gamma-tubulin binding"/>
    <property type="evidence" value="ECO:0007669"/>
    <property type="project" value="InterPro"/>
</dbReference>
<dbReference type="OrthoDB" id="1608002at2759"/>
<evidence type="ECO:0000256" key="5">
    <source>
        <dbReference type="RuleBase" id="RU363050"/>
    </source>
</evidence>
<dbReference type="GO" id="GO:0005816">
    <property type="term" value="C:spindle pole body"/>
    <property type="evidence" value="ECO:0007669"/>
    <property type="project" value="UniProtKB-ARBA"/>
</dbReference>
<evidence type="ECO:0000256" key="1">
    <source>
        <dbReference type="ARBA" id="ARBA00010337"/>
    </source>
</evidence>